<feature type="domain" description="Peptidase S11 D-alanyl-D-alanine carboxypeptidase A N-terminal" evidence="11">
    <location>
        <begin position="135"/>
        <end position="376"/>
    </location>
</feature>
<dbReference type="InterPro" id="IPR018044">
    <property type="entry name" value="Peptidase_S11"/>
</dbReference>
<protein>
    <submittedName>
        <fullName evidence="12">D-alanyl-D-alanine carboxypeptidase</fullName>
    </submittedName>
</protein>
<evidence type="ECO:0000259" key="11">
    <source>
        <dbReference type="Pfam" id="PF00768"/>
    </source>
</evidence>
<dbReference type="InterPro" id="IPR001967">
    <property type="entry name" value="Peptidase_S11_N"/>
</dbReference>
<keyword evidence="4" id="KW-0133">Cell shape</keyword>
<proteinExistence type="inferred from homology"/>
<comment type="caution">
    <text evidence="12">The sequence shown here is derived from an EMBL/GenBank/DDBJ whole genome shotgun (WGS) entry which is preliminary data.</text>
</comment>
<dbReference type="EMBL" id="JACRDE010000005">
    <property type="protein sequence ID" value="MBI5247873.1"/>
    <property type="molecule type" value="Genomic_DNA"/>
</dbReference>
<feature type="binding site" evidence="8">
    <location>
        <position position="346"/>
    </location>
    <ligand>
        <name>substrate</name>
    </ligand>
</feature>
<dbReference type="PANTHER" id="PTHR21581:SF6">
    <property type="entry name" value="TRAFFICKING PROTEIN PARTICLE COMPLEX SUBUNIT 12"/>
    <property type="match status" value="1"/>
</dbReference>
<sequence>MFLRFMVLTIGLLLLNGGLASAFEPVRTSASINEMMSGSRPGAAVNYQHQRKETSLHQKSTIATPAPRASQPPRPSTSSVAYKPKTLIAMPAPKQNLSLERSINASTAKSAHLKPTLHGKPLASVRTEKALNGNRPPVKAKALYCVDCSSNKVVLAENTCAPLPIASITKLLTAMVIVEEMDLDRVVEVPEDIGQVERHVVGLKPGDQLTVRDLLHGMLIESGNDCAEALARAYPKGGREAFMGAMNRKAAALGASSTSFYTPSGLDSKMTLGRKDGRYLEARKANTASAEDVAAIARAAFKNPLISKISSTRTYTMRTRNFTPRDYPLVSNDKLLTRNLPLVGAKTGYTNLAGKCIVALFKHNEKEHMVVVLNSPNHFKAAEKVYRWAHKPM</sequence>
<evidence type="ECO:0000313" key="12">
    <source>
        <dbReference type="EMBL" id="MBI5247873.1"/>
    </source>
</evidence>
<organism evidence="12 13">
    <name type="scientific">Desulfomonile tiedjei</name>
    <dbReference type="NCBI Taxonomy" id="2358"/>
    <lineage>
        <taxon>Bacteria</taxon>
        <taxon>Pseudomonadati</taxon>
        <taxon>Thermodesulfobacteriota</taxon>
        <taxon>Desulfomonilia</taxon>
        <taxon>Desulfomonilales</taxon>
        <taxon>Desulfomonilaceae</taxon>
        <taxon>Desulfomonile</taxon>
    </lineage>
</organism>
<evidence type="ECO:0000256" key="6">
    <source>
        <dbReference type="ARBA" id="ARBA00023316"/>
    </source>
</evidence>
<dbReference type="Proteomes" id="UP000807825">
    <property type="component" value="Unassembled WGS sequence"/>
</dbReference>
<evidence type="ECO:0000256" key="1">
    <source>
        <dbReference type="ARBA" id="ARBA00007164"/>
    </source>
</evidence>
<evidence type="ECO:0000256" key="5">
    <source>
        <dbReference type="ARBA" id="ARBA00022984"/>
    </source>
</evidence>
<dbReference type="GO" id="GO:0071555">
    <property type="term" value="P:cell wall organization"/>
    <property type="evidence" value="ECO:0007669"/>
    <property type="project" value="UniProtKB-KW"/>
</dbReference>
<dbReference type="SUPFAM" id="SSF56601">
    <property type="entry name" value="beta-lactamase/transpeptidase-like"/>
    <property type="match status" value="1"/>
</dbReference>
<keyword evidence="5" id="KW-0573">Peptidoglycan synthesis</keyword>
<dbReference type="Pfam" id="PF00768">
    <property type="entry name" value="Peptidase_S11"/>
    <property type="match status" value="1"/>
</dbReference>
<dbReference type="GO" id="GO:0009002">
    <property type="term" value="F:serine-type D-Ala-D-Ala carboxypeptidase activity"/>
    <property type="evidence" value="ECO:0007669"/>
    <property type="project" value="InterPro"/>
</dbReference>
<keyword evidence="12" id="KW-0121">Carboxypeptidase</keyword>
<evidence type="ECO:0000256" key="10">
    <source>
        <dbReference type="SAM" id="MobiDB-lite"/>
    </source>
</evidence>
<gene>
    <name evidence="12" type="ORF">HY912_00120</name>
</gene>
<evidence type="ECO:0000313" key="13">
    <source>
        <dbReference type="Proteomes" id="UP000807825"/>
    </source>
</evidence>
<feature type="active site" description="Proton acceptor" evidence="7">
    <location>
        <position position="170"/>
    </location>
</feature>
<dbReference type="InterPro" id="IPR012338">
    <property type="entry name" value="Beta-lactam/transpept-like"/>
</dbReference>
<comment type="similarity">
    <text evidence="1 9">Belongs to the peptidase S11 family.</text>
</comment>
<evidence type="ECO:0000256" key="4">
    <source>
        <dbReference type="ARBA" id="ARBA00022960"/>
    </source>
</evidence>
<keyword evidence="12" id="KW-0645">Protease</keyword>
<accession>A0A9D6YYM6</accession>
<evidence type="ECO:0000256" key="8">
    <source>
        <dbReference type="PIRSR" id="PIRSR618044-2"/>
    </source>
</evidence>
<dbReference type="Gene3D" id="3.40.710.10">
    <property type="entry name" value="DD-peptidase/beta-lactamase superfamily"/>
    <property type="match status" value="1"/>
</dbReference>
<dbReference type="GO" id="GO:0009252">
    <property type="term" value="P:peptidoglycan biosynthetic process"/>
    <property type="evidence" value="ECO:0007669"/>
    <property type="project" value="UniProtKB-KW"/>
</dbReference>
<reference evidence="12" key="1">
    <citation type="submission" date="2020-07" db="EMBL/GenBank/DDBJ databases">
        <title>Huge and variable diversity of episymbiotic CPR bacteria and DPANN archaea in groundwater ecosystems.</title>
        <authorList>
            <person name="He C.Y."/>
            <person name="Keren R."/>
            <person name="Whittaker M."/>
            <person name="Farag I.F."/>
            <person name="Doudna J."/>
            <person name="Cate J.H.D."/>
            <person name="Banfield J.F."/>
        </authorList>
    </citation>
    <scope>NUCLEOTIDE SEQUENCE</scope>
    <source>
        <strain evidence="12">NC_groundwater_1664_Pr3_B-0.1um_52_9</strain>
    </source>
</reference>
<dbReference type="PRINTS" id="PR00725">
    <property type="entry name" value="DADACBPTASE1"/>
</dbReference>
<keyword evidence="3" id="KW-0378">Hydrolase</keyword>
<feature type="region of interest" description="Disordered" evidence="10">
    <location>
        <begin position="50"/>
        <end position="79"/>
    </location>
</feature>
<dbReference type="PANTHER" id="PTHR21581">
    <property type="entry name" value="D-ALANYL-D-ALANINE CARBOXYPEPTIDASE"/>
    <property type="match status" value="1"/>
</dbReference>
<name>A0A9D6YYM6_9BACT</name>
<evidence type="ECO:0000256" key="2">
    <source>
        <dbReference type="ARBA" id="ARBA00022729"/>
    </source>
</evidence>
<dbReference type="AlphaFoldDB" id="A0A9D6YYM6"/>
<dbReference type="GO" id="GO:0008360">
    <property type="term" value="P:regulation of cell shape"/>
    <property type="evidence" value="ECO:0007669"/>
    <property type="project" value="UniProtKB-KW"/>
</dbReference>
<evidence type="ECO:0000256" key="7">
    <source>
        <dbReference type="PIRSR" id="PIRSR618044-1"/>
    </source>
</evidence>
<evidence type="ECO:0000256" key="3">
    <source>
        <dbReference type="ARBA" id="ARBA00022801"/>
    </source>
</evidence>
<evidence type="ECO:0000256" key="9">
    <source>
        <dbReference type="RuleBase" id="RU004016"/>
    </source>
</evidence>
<feature type="active site" evidence="7">
    <location>
        <position position="222"/>
    </location>
</feature>
<feature type="active site" description="Acyl-ester intermediate" evidence="7">
    <location>
        <position position="167"/>
    </location>
</feature>
<keyword evidence="2" id="KW-0732">Signal</keyword>
<keyword evidence="6" id="KW-0961">Cell wall biogenesis/degradation</keyword>
<dbReference type="GO" id="GO:0006508">
    <property type="term" value="P:proteolysis"/>
    <property type="evidence" value="ECO:0007669"/>
    <property type="project" value="InterPro"/>
</dbReference>